<proteinExistence type="predicted"/>
<name>A0ABR2HR57_9PEZI</name>
<keyword evidence="2" id="KW-1185">Reference proteome</keyword>
<evidence type="ECO:0000313" key="1">
    <source>
        <dbReference type="EMBL" id="KAK8851187.1"/>
    </source>
</evidence>
<comment type="caution">
    <text evidence="1">The sequence shown here is derived from an EMBL/GenBank/DDBJ whole genome shotgun (WGS) entry which is preliminary data.</text>
</comment>
<sequence>MHMNPTNILLPGLGDPTPGLYVLSRSATNRLESLRIPVGAGVLAPTLQPAERVIFIEALANIVKRARGTKYRLYRAILKKAVVSVADLSEVDYADGSVRVLHSTPDELLTQMFHHPKLLSRATPHDIDLLVNKCKGSIVNPEQPHPQQAILLHWETDRAAVEKLGRSMFLVLSLAVQLSSICIG</sequence>
<reference evidence="1 2" key="1">
    <citation type="journal article" date="2024" name="IMA Fungus">
        <title>Apiospora arundinis, a panoply of carbohydrate-active enzymes and secondary metabolites.</title>
        <authorList>
            <person name="Sorensen T."/>
            <person name="Petersen C."/>
            <person name="Muurmann A.T."/>
            <person name="Christiansen J.V."/>
            <person name="Brundto M.L."/>
            <person name="Overgaard C.K."/>
            <person name="Boysen A.T."/>
            <person name="Wollenberg R.D."/>
            <person name="Larsen T.O."/>
            <person name="Sorensen J.L."/>
            <person name="Nielsen K.L."/>
            <person name="Sondergaard T.E."/>
        </authorList>
    </citation>
    <scope>NUCLEOTIDE SEQUENCE [LARGE SCALE GENOMIC DNA]</scope>
    <source>
        <strain evidence="1 2">AAU 773</strain>
    </source>
</reference>
<accession>A0ABR2HR57</accession>
<dbReference type="EMBL" id="JAPCWZ010000009">
    <property type="protein sequence ID" value="KAK8851187.1"/>
    <property type="molecule type" value="Genomic_DNA"/>
</dbReference>
<dbReference type="Proteomes" id="UP001390339">
    <property type="component" value="Unassembled WGS sequence"/>
</dbReference>
<organism evidence="1 2">
    <name type="scientific">Apiospora arundinis</name>
    <dbReference type="NCBI Taxonomy" id="335852"/>
    <lineage>
        <taxon>Eukaryota</taxon>
        <taxon>Fungi</taxon>
        <taxon>Dikarya</taxon>
        <taxon>Ascomycota</taxon>
        <taxon>Pezizomycotina</taxon>
        <taxon>Sordariomycetes</taxon>
        <taxon>Xylariomycetidae</taxon>
        <taxon>Amphisphaeriales</taxon>
        <taxon>Apiosporaceae</taxon>
        <taxon>Apiospora</taxon>
    </lineage>
</organism>
<gene>
    <name evidence="1" type="ORF">PGQ11_013666</name>
</gene>
<protein>
    <submittedName>
        <fullName evidence="1">Uncharacterized protein</fullName>
    </submittedName>
</protein>
<evidence type="ECO:0000313" key="2">
    <source>
        <dbReference type="Proteomes" id="UP001390339"/>
    </source>
</evidence>